<feature type="repeat" description="ANK" evidence="3">
    <location>
        <begin position="640"/>
        <end position="672"/>
    </location>
</feature>
<gene>
    <name evidence="4" type="ORF">VaNZ11_006610</name>
</gene>
<feature type="repeat" description="ANK" evidence="3">
    <location>
        <begin position="607"/>
        <end position="639"/>
    </location>
</feature>
<protein>
    <recommendedName>
        <fullName evidence="6">Heterokaryon incompatibility domain-containing protein</fullName>
    </recommendedName>
</protein>
<feature type="repeat" description="ANK" evidence="3">
    <location>
        <begin position="706"/>
        <end position="738"/>
    </location>
</feature>
<dbReference type="SUPFAM" id="SSF48403">
    <property type="entry name" value="Ankyrin repeat"/>
    <property type="match status" value="1"/>
</dbReference>
<dbReference type="Pfam" id="PF13637">
    <property type="entry name" value="Ank_4"/>
    <property type="match status" value="2"/>
</dbReference>
<dbReference type="EMBL" id="BSDZ01000015">
    <property type="protein sequence ID" value="GLI63602.1"/>
    <property type="molecule type" value="Genomic_DNA"/>
</dbReference>
<dbReference type="PRINTS" id="PR01415">
    <property type="entry name" value="ANKYRIN"/>
</dbReference>
<evidence type="ECO:0000313" key="5">
    <source>
        <dbReference type="Proteomes" id="UP001165090"/>
    </source>
</evidence>
<dbReference type="PANTHER" id="PTHR24166">
    <property type="entry name" value="ROLLING PEBBLES, ISOFORM B"/>
    <property type="match status" value="1"/>
</dbReference>
<keyword evidence="1" id="KW-0677">Repeat</keyword>
<feature type="repeat" description="ANK" evidence="3">
    <location>
        <begin position="805"/>
        <end position="837"/>
    </location>
</feature>
<dbReference type="Gene3D" id="1.25.40.20">
    <property type="entry name" value="Ankyrin repeat-containing domain"/>
    <property type="match status" value="4"/>
</dbReference>
<dbReference type="InterPro" id="IPR036770">
    <property type="entry name" value="Ankyrin_rpt-contain_sf"/>
</dbReference>
<feature type="repeat" description="ANK" evidence="3">
    <location>
        <begin position="772"/>
        <end position="804"/>
    </location>
</feature>
<reference evidence="4 5" key="1">
    <citation type="journal article" date="2023" name="IScience">
        <title>Expanded male sex-determining region conserved during the evolution of homothallism in the green alga Volvox.</title>
        <authorList>
            <person name="Yamamoto K."/>
            <person name="Matsuzaki R."/>
            <person name="Mahakham W."/>
            <person name="Heman W."/>
            <person name="Sekimoto H."/>
            <person name="Kawachi M."/>
            <person name="Minakuchi Y."/>
            <person name="Toyoda A."/>
            <person name="Nozaki H."/>
        </authorList>
    </citation>
    <scope>NUCLEOTIDE SEQUENCE [LARGE SCALE GENOMIC DNA]</scope>
    <source>
        <strain evidence="4 5">NIES-4468</strain>
    </source>
</reference>
<dbReference type="Pfam" id="PF12796">
    <property type="entry name" value="Ank_2"/>
    <property type="match status" value="3"/>
</dbReference>
<evidence type="ECO:0008006" key="6">
    <source>
        <dbReference type="Google" id="ProtNLM"/>
    </source>
</evidence>
<feature type="repeat" description="ANK" evidence="3">
    <location>
        <begin position="507"/>
        <end position="539"/>
    </location>
</feature>
<organism evidence="4 5">
    <name type="scientific">Volvox africanus</name>
    <dbReference type="NCBI Taxonomy" id="51714"/>
    <lineage>
        <taxon>Eukaryota</taxon>
        <taxon>Viridiplantae</taxon>
        <taxon>Chlorophyta</taxon>
        <taxon>core chlorophytes</taxon>
        <taxon>Chlorophyceae</taxon>
        <taxon>CS clade</taxon>
        <taxon>Chlamydomonadales</taxon>
        <taxon>Volvocaceae</taxon>
        <taxon>Volvox</taxon>
    </lineage>
</organism>
<feature type="repeat" description="ANK" evidence="3">
    <location>
        <begin position="739"/>
        <end position="765"/>
    </location>
</feature>
<dbReference type="SMART" id="SM00248">
    <property type="entry name" value="ANK"/>
    <property type="match status" value="11"/>
</dbReference>
<dbReference type="PANTHER" id="PTHR24166:SF48">
    <property type="entry name" value="PROTEIN VAPYRIN"/>
    <property type="match status" value="1"/>
</dbReference>
<dbReference type="InterPro" id="IPR050889">
    <property type="entry name" value="Dendritic_Spine_Reg/Scaffold"/>
</dbReference>
<evidence type="ECO:0000313" key="4">
    <source>
        <dbReference type="EMBL" id="GLI63602.1"/>
    </source>
</evidence>
<dbReference type="Proteomes" id="UP001165090">
    <property type="component" value="Unassembled WGS sequence"/>
</dbReference>
<dbReference type="InterPro" id="IPR002110">
    <property type="entry name" value="Ankyrin_rpt"/>
</dbReference>
<evidence type="ECO:0000256" key="2">
    <source>
        <dbReference type="ARBA" id="ARBA00023043"/>
    </source>
</evidence>
<dbReference type="PROSITE" id="PS50088">
    <property type="entry name" value="ANK_REPEAT"/>
    <property type="match status" value="10"/>
</dbReference>
<comment type="caution">
    <text evidence="4">The sequence shown here is derived from an EMBL/GenBank/DDBJ whole genome shotgun (WGS) entry which is preliminary data.</text>
</comment>
<keyword evidence="2 3" id="KW-0040">ANK repeat</keyword>
<evidence type="ECO:0000256" key="3">
    <source>
        <dbReference type="PROSITE-ProRule" id="PRU00023"/>
    </source>
</evidence>
<accession>A0ABQ5S134</accession>
<name>A0ABQ5S134_9CHLO</name>
<evidence type="ECO:0000256" key="1">
    <source>
        <dbReference type="ARBA" id="ARBA00022737"/>
    </source>
</evidence>
<dbReference type="PROSITE" id="PS50297">
    <property type="entry name" value="ANK_REP_REGION"/>
    <property type="match status" value="10"/>
</dbReference>
<feature type="repeat" description="ANK" evidence="3">
    <location>
        <begin position="673"/>
        <end position="705"/>
    </location>
</feature>
<keyword evidence="5" id="KW-1185">Reference proteome</keyword>
<feature type="repeat" description="ANK" evidence="3">
    <location>
        <begin position="540"/>
        <end position="572"/>
    </location>
</feature>
<proteinExistence type="predicted"/>
<sequence>MGCGASVPKGGQQMPIQGEDNNQHSLAKLSEHKTLATLPIWVNDLHNSMPSWLSQPPVRLIKLSKFLSWKQLKAYEDVTSVHGCLELPYAEITDEQWAQTVVVSWRWGAGKPVQRQGFSPMTDIQYQQLRKVLTGLLEDTGIQYVWIDWTCMPQYGGGSTNVMVEVMRSKLFFARARAMVVIPAYETVPDDGVTRFVLSKTARLLKDSASRMPERGLAADALNAILYRGFIASGSYFCRIWTLVERMARHGRTELLCHWLTLEAWLGMVLDAMRCATTNTATAKSGGSSISSPSSGGTAGITAITAASSTSRNGSTSTAVELEDNTSMAKVFKEILGDEAGKLMDAIGAPWSAAVKVGSIHLAEGLETKLAQLLEMATVTWQNSSSLDDPPTKGWLLAYLDEAHQGRYQASSNADRIWAVYSYFCWKHLDHHEPRQVVEALQDLGQVAGASRLITLRLASKLDLAKFIPVDDRDEKLFRAAEVGDVDGVQAAIKAGGNVLMAKHAQDAATPLFMAAQKGHIEVVRALVRGGAALDAAKTSGCTALHTAAMNGHTEVVRYLLEAGATKDSMFNDGATPLYVAAEKGKLEPLKVLIQAGADMNAPLKKDGHTPLCIAVLNHHVECVGALIKAGADINLALKDGATPLYLCAEKGFLDCMELLLEAKANTELGMESGATPMYIAAQNNHPECIKALLKAGGNKNAARRDKATPLYISSERGHVEVVNVLLEAGANVECTFQSGATPVYVAAQNNRVPVVKALIAQKANKLIRLRGGYTPIHSAALAGHVDVIRALVEAGVDKNLTLDDGATPLYLAAEKGHVEAVTYLLRIGADKNKADSVSSPTEYVRGSQERGLQQQLPIAPSCVCAREGGYCMKESAGGVFILVQAGRRHSGMAIPNAGCREGACNHLSAVR</sequence>
<feature type="repeat" description="ANK" evidence="3">
    <location>
        <begin position="573"/>
        <end position="605"/>
    </location>
</feature>